<evidence type="ECO:0008006" key="5">
    <source>
        <dbReference type="Google" id="ProtNLM"/>
    </source>
</evidence>
<dbReference type="CDD" id="cd06533">
    <property type="entry name" value="Glyco_transf_WecG_TagA"/>
    <property type="match status" value="1"/>
</dbReference>
<dbReference type="AlphaFoldDB" id="A0A1S7FY76"/>
<dbReference type="InterPro" id="IPR004629">
    <property type="entry name" value="WecG_TagA_CpsF"/>
</dbReference>
<accession>A0A1S7FY76</accession>
<dbReference type="PANTHER" id="PTHR34136">
    <property type="match status" value="1"/>
</dbReference>
<keyword evidence="2" id="KW-0808">Transferase</keyword>
<dbReference type="Pfam" id="PF03808">
    <property type="entry name" value="Glyco_tran_WecG"/>
    <property type="match status" value="1"/>
</dbReference>
<evidence type="ECO:0000313" key="3">
    <source>
        <dbReference type="EMBL" id="AQY52327.1"/>
    </source>
</evidence>
<proteinExistence type="predicted"/>
<dbReference type="NCBIfam" id="TIGR00696">
    <property type="entry name" value="wecG_tagA_cpsF"/>
    <property type="match status" value="1"/>
</dbReference>
<sequence>MRIRLLGSELDALTMEQTVAKVDEIIQIGKPVQHVVINANKINLMQKDATLRAIVNSSPLINADGASILMAAKLLGLDVPERVAGIDLMDEVLKLANARKYKVFFFGATEEVVRKVVMASSKKYRDVQIVGHENGYFEDAMSDQIADDIRESQADIVFVAFSSPKKEFWIHEQLERMDVPFVMGVGGSFDVIAGKTKRAPRWMQKSGLEWFYRFIQEPIRMFERYIGGNLIFLGHVLKAKRKAGMNDAYLNDRTGR</sequence>
<dbReference type="KEGG" id="lwi:UE46_15780"/>
<evidence type="ECO:0000313" key="4">
    <source>
        <dbReference type="Proteomes" id="UP000223060"/>
    </source>
</evidence>
<name>A0A1S7FY76_9LIST</name>
<dbReference type="GO" id="GO:0016758">
    <property type="term" value="F:hexosyltransferase activity"/>
    <property type="evidence" value="ECO:0007669"/>
    <property type="project" value="TreeGrafter"/>
</dbReference>
<keyword evidence="4" id="KW-1185">Reference proteome</keyword>
<gene>
    <name evidence="3" type="ORF">UE46_15780</name>
</gene>
<dbReference type="PANTHER" id="PTHR34136:SF1">
    <property type="entry name" value="UDP-N-ACETYL-D-MANNOSAMINURONIC ACID TRANSFERASE"/>
    <property type="match status" value="1"/>
</dbReference>
<evidence type="ECO:0000256" key="1">
    <source>
        <dbReference type="ARBA" id="ARBA00022676"/>
    </source>
</evidence>
<protein>
    <recommendedName>
        <fullName evidence="5">UDP-N-acetyl-D-mannosamine transferase</fullName>
    </recommendedName>
</protein>
<keyword evidence="1" id="KW-0328">Glycosyltransferase</keyword>
<dbReference type="EMBL" id="CP011102">
    <property type="protein sequence ID" value="AQY52327.1"/>
    <property type="molecule type" value="Genomic_DNA"/>
</dbReference>
<evidence type="ECO:0000256" key="2">
    <source>
        <dbReference type="ARBA" id="ARBA00022679"/>
    </source>
</evidence>
<dbReference type="RefSeq" id="WP_051492962.1">
    <property type="nucleotide sequence ID" value="NZ_CP011102.1"/>
</dbReference>
<reference evidence="4" key="1">
    <citation type="submission" date="2015-03" db="EMBL/GenBank/DDBJ databases">
        <authorList>
            <person name="Ferrari E."/>
            <person name="Walter M.C."/>
            <person name="Huptas C."/>
            <person name="Scherer S."/>
            <person name="Mueller-Herbst S."/>
        </authorList>
    </citation>
    <scope>NUCLEOTIDE SEQUENCE [LARGE SCALE GENOMIC DNA]</scope>
    <source>
        <strain evidence="4">LWP01</strain>
    </source>
</reference>
<dbReference type="Proteomes" id="UP000223060">
    <property type="component" value="Chromosome"/>
</dbReference>
<organism evidence="3 4">
    <name type="scientific">Listeria weihenstephanensis</name>
    <dbReference type="NCBI Taxonomy" id="1006155"/>
    <lineage>
        <taxon>Bacteria</taxon>
        <taxon>Bacillati</taxon>
        <taxon>Bacillota</taxon>
        <taxon>Bacilli</taxon>
        <taxon>Bacillales</taxon>
        <taxon>Listeriaceae</taxon>
        <taxon>Listeria</taxon>
    </lineage>
</organism>